<dbReference type="Proteomes" id="UP001324380">
    <property type="component" value="Chromosome"/>
</dbReference>
<sequence>MNIQEYIDSGILETFVLGVASEEEVKQLLYMKIKYPEVSEALQQLEQDMEKLAADMAITPPPGTWYKIERDIEAIIPHQENAPRLLKNGSGNKSRTRKGNDEYIEVEGESSHMRLHKAWRWVFAAVFILGKIFLGFAIYFYLENKHTQEQIRELKTEIRQLKSK</sequence>
<keyword evidence="1" id="KW-0472">Membrane</keyword>
<evidence type="ECO:0000313" key="2">
    <source>
        <dbReference type="EMBL" id="WPU96009.1"/>
    </source>
</evidence>
<gene>
    <name evidence="2" type="ORF">SNE25_10810</name>
</gene>
<reference evidence="2 3" key="1">
    <citation type="submission" date="2023-11" db="EMBL/GenBank/DDBJ databases">
        <title>Analysis of the Genomes of Mucilaginibacter gossypii cycad 4 and M. sabulilitoris SNA2: microbes with the potential for plant growth promotion.</title>
        <authorList>
            <person name="Hirsch A.M."/>
            <person name="Humm E."/>
            <person name="Rubbi M."/>
            <person name="Del Vecchio G."/>
            <person name="Ha S.M."/>
            <person name="Pellegrini M."/>
            <person name="Gunsalus R.P."/>
        </authorList>
    </citation>
    <scope>NUCLEOTIDE SEQUENCE [LARGE SCALE GENOMIC DNA]</scope>
    <source>
        <strain evidence="2 3">SNA2</strain>
    </source>
</reference>
<dbReference type="RefSeq" id="WP_321565112.1">
    <property type="nucleotide sequence ID" value="NZ_CP139558.1"/>
</dbReference>
<name>A0ABZ0TSV1_9SPHI</name>
<dbReference type="EMBL" id="CP139558">
    <property type="protein sequence ID" value="WPU96009.1"/>
    <property type="molecule type" value="Genomic_DNA"/>
</dbReference>
<keyword evidence="3" id="KW-1185">Reference proteome</keyword>
<evidence type="ECO:0000256" key="1">
    <source>
        <dbReference type="SAM" id="Phobius"/>
    </source>
</evidence>
<organism evidence="2 3">
    <name type="scientific">Mucilaginibacter sabulilitoris</name>
    <dbReference type="NCBI Taxonomy" id="1173583"/>
    <lineage>
        <taxon>Bacteria</taxon>
        <taxon>Pseudomonadati</taxon>
        <taxon>Bacteroidota</taxon>
        <taxon>Sphingobacteriia</taxon>
        <taxon>Sphingobacteriales</taxon>
        <taxon>Sphingobacteriaceae</taxon>
        <taxon>Mucilaginibacter</taxon>
    </lineage>
</organism>
<evidence type="ECO:0000313" key="3">
    <source>
        <dbReference type="Proteomes" id="UP001324380"/>
    </source>
</evidence>
<keyword evidence="1" id="KW-1133">Transmembrane helix</keyword>
<keyword evidence="1" id="KW-0812">Transmembrane</keyword>
<feature type="transmembrane region" description="Helical" evidence="1">
    <location>
        <begin position="121"/>
        <end position="142"/>
    </location>
</feature>
<accession>A0ABZ0TSV1</accession>
<proteinExistence type="predicted"/>
<protein>
    <submittedName>
        <fullName evidence="2">Uncharacterized protein</fullName>
    </submittedName>
</protein>